<evidence type="ECO:0000313" key="2">
    <source>
        <dbReference type="Proteomes" id="UP001168821"/>
    </source>
</evidence>
<proteinExistence type="predicted"/>
<name>A0AA38IBG9_9CUCU</name>
<dbReference type="EMBL" id="JALNTZ010000005">
    <property type="protein sequence ID" value="KAJ3652336.1"/>
    <property type="molecule type" value="Genomic_DNA"/>
</dbReference>
<keyword evidence="2" id="KW-1185">Reference proteome</keyword>
<accession>A0AA38IBG9</accession>
<dbReference type="Proteomes" id="UP001168821">
    <property type="component" value="Unassembled WGS sequence"/>
</dbReference>
<protein>
    <submittedName>
        <fullName evidence="1">Uncharacterized protein</fullName>
    </submittedName>
</protein>
<evidence type="ECO:0000313" key="1">
    <source>
        <dbReference type="EMBL" id="KAJ3652336.1"/>
    </source>
</evidence>
<organism evidence="1 2">
    <name type="scientific">Zophobas morio</name>
    <dbReference type="NCBI Taxonomy" id="2755281"/>
    <lineage>
        <taxon>Eukaryota</taxon>
        <taxon>Metazoa</taxon>
        <taxon>Ecdysozoa</taxon>
        <taxon>Arthropoda</taxon>
        <taxon>Hexapoda</taxon>
        <taxon>Insecta</taxon>
        <taxon>Pterygota</taxon>
        <taxon>Neoptera</taxon>
        <taxon>Endopterygota</taxon>
        <taxon>Coleoptera</taxon>
        <taxon>Polyphaga</taxon>
        <taxon>Cucujiformia</taxon>
        <taxon>Tenebrionidae</taxon>
        <taxon>Zophobas</taxon>
    </lineage>
</organism>
<gene>
    <name evidence="1" type="ORF">Zmor_018312</name>
</gene>
<sequence>MLGTAHESLHEIHDCSARAPVTQAISDHTQTVSRTPEMKPFEQLVFLNTSNGIIDTSCKPVKLALLTLLQSETTEHKLNYCIQRDD</sequence>
<reference evidence="1" key="1">
    <citation type="journal article" date="2023" name="G3 (Bethesda)">
        <title>Whole genome assemblies of Zophobas morio and Tenebrio molitor.</title>
        <authorList>
            <person name="Kaur S."/>
            <person name="Stinson S.A."/>
            <person name="diCenzo G.C."/>
        </authorList>
    </citation>
    <scope>NUCLEOTIDE SEQUENCE</scope>
    <source>
        <strain evidence="1">QUZm001</strain>
    </source>
</reference>
<dbReference type="AlphaFoldDB" id="A0AA38IBG9"/>
<comment type="caution">
    <text evidence="1">The sequence shown here is derived from an EMBL/GenBank/DDBJ whole genome shotgun (WGS) entry which is preliminary data.</text>
</comment>